<dbReference type="InterPro" id="IPR042235">
    <property type="entry name" value="ZP-C_dom"/>
</dbReference>
<evidence type="ECO:0000313" key="7">
    <source>
        <dbReference type="EMBL" id="KAJ8028883.1"/>
    </source>
</evidence>
<dbReference type="PROSITE" id="PS51034">
    <property type="entry name" value="ZP_2"/>
    <property type="match status" value="1"/>
</dbReference>
<evidence type="ECO:0000256" key="3">
    <source>
        <dbReference type="PROSITE-ProRule" id="PRU00302"/>
    </source>
</evidence>
<gene>
    <name evidence="7" type="ORF">HOLleu_28134</name>
</gene>
<dbReference type="InterPro" id="IPR000436">
    <property type="entry name" value="Sushi_SCR_CCP_dom"/>
</dbReference>
<dbReference type="PANTHER" id="PTHR14002:SF43">
    <property type="entry name" value="DELTA-LIKE PROTEIN"/>
    <property type="match status" value="1"/>
</dbReference>
<dbReference type="EMBL" id="JAIZAY010000014">
    <property type="protein sequence ID" value="KAJ8028883.1"/>
    <property type="molecule type" value="Genomic_DNA"/>
</dbReference>
<dbReference type="Pfam" id="PF23344">
    <property type="entry name" value="ZP-N"/>
    <property type="match status" value="1"/>
</dbReference>
<keyword evidence="8" id="KW-1185">Reference proteome</keyword>
<sequence length="430" mass="46721">MGGNFIARKVQLFVLLSVLGGAHSQTCTNVAPCVPFVIANGTSSPGPKVSVSDGYNPFETIEYSCDAGYVIVGSPRAICQLGGQWHPNSAPVCVGRFSLTLMSAVMVVMTVLKTMKCVLTQWDPLYVNVLLDTAGMQMVVALVKYMLSIFSLVLWVVIRGGVGGYDVSLECGPDSFKVTINLARLTSVEASSIALMGDQLCRATQFNDTVIIESKLDGCGTSVSVTDDYVEYINIVIDADDADISAPDKILIPVTCLYSKLGNVNPRSFVNDFKVVKPLSRVGAARFDFLVYQDERYLLPLLEERSVLDFTRPIYLEIKAEYVGDVRAGVEQCWATDEDGQNRVQLISENCPTDESLVTVVDTDDLATFRFTVSSTLSEETGVTQGLIHCDAIACDPNSNDSICSSTCSSLKRRKRSLNGFLHATRLSVV</sequence>
<accession>A0A9Q1BLN7</accession>
<feature type="domain" description="Sushi" evidence="5">
    <location>
        <begin position="25"/>
        <end position="95"/>
    </location>
</feature>
<dbReference type="SUPFAM" id="SSF57535">
    <property type="entry name" value="Complement control module/SCR domain"/>
    <property type="match status" value="1"/>
</dbReference>
<evidence type="ECO:0000256" key="4">
    <source>
        <dbReference type="SAM" id="SignalP"/>
    </source>
</evidence>
<keyword evidence="3" id="KW-0768">Sushi</keyword>
<dbReference type="Pfam" id="PF00084">
    <property type="entry name" value="Sushi"/>
    <property type="match status" value="1"/>
</dbReference>
<evidence type="ECO:0000256" key="2">
    <source>
        <dbReference type="ARBA" id="ARBA00023157"/>
    </source>
</evidence>
<dbReference type="PROSITE" id="PS50923">
    <property type="entry name" value="SUSHI"/>
    <property type="match status" value="1"/>
</dbReference>
<feature type="chain" id="PRO_5040254266" evidence="4">
    <location>
        <begin position="25"/>
        <end position="430"/>
    </location>
</feature>
<proteinExistence type="predicted"/>
<evidence type="ECO:0000259" key="5">
    <source>
        <dbReference type="PROSITE" id="PS50923"/>
    </source>
</evidence>
<dbReference type="Gene3D" id="2.10.70.10">
    <property type="entry name" value="Complement Module, domain 1"/>
    <property type="match status" value="1"/>
</dbReference>
<comment type="caution">
    <text evidence="7">The sequence shown here is derived from an EMBL/GenBank/DDBJ whole genome shotgun (WGS) entry which is preliminary data.</text>
</comment>
<protein>
    <submittedName>
        <fullName evidence="7">Zona pellucida sperm-binding protein 1</fullName>
    </submittedName>
</protein>
<dbReference type="Gene3D" id="2.60.40.3210">
    <property type="entry name" value="Zona pellucida, ZP-N domain"/>
    <property type="match status" value="1"/>
</dbReference>
<dbReference type="InterPro" id="IPR001507">
    <property type="entry name" value="ZP_dom"/>
</dbReference>
<evidence type="ECO:0000256" key="1">
    <source>
        <dbReference type="ARBA" id="ARBA00022729"/>
    </source>
</evidence>
<dbReference type="Proteomes" id="UP001152320">
    <property type="component" value="Chromosome 14"/>
</dbReference>
<name>A0A9Q1BLN7_HOLLE</name>
<feature type="signal peptide" evidence="4">
    <location>
        <begin position="1"/>
        <end position="24"/>
    </location>
</feature>
<dbReference type="InterPro" id="IPR035976">
    <property type="entry name" value="Sushi/SCR/CCP_sf"/>
</dbReference>
<comment type="caution">
    <text evidence="3">Lacks conserved residue(s) required for the propagation of feature annotation.</text>
</comment>
<dbReference type="OrthoDB" id="17569at2759"/>
<organism evidence="7 8">
    <name type="scientific">Holothuria leucospilota</name>
    <name type="common">Black long sea cucumber</name>
    <name type="synonym">Mertensiothuria leucospilota</name>
    <dbReference type="NCBI Taxonomy" id="206669"/>
    <lineage>
        <taxon>Eukaryota</taxon>
        <taxon>Metazoa</taxon>
        <taxon>Echinodermata</taxon>
        <taxon>Eleutherozoa</taxon>
        <taxon>Echinozoa</taxon>
        <taxon>Holothuroidea</taxon>
        <taxon>Aspidochirotacea</taxon>
        <taxon>Aspidochirotida</taxon>
        <taxon>Holothuriidae</taxon>
        <taxon>Holothuria</taxon>
    </lineage>
</organism>
<dbReference type="PANTHER" id="PTHR14002">
    <property type="entry name" value="ENDOGLIN/TGF-BETA RECEPTOR TYPE III"/>
    <property type="match status" value="1"/>
</dbReference>
<reference evidence="7" key="1">
    <citation type="submission" date="2021-10" db="EMBL/GenBank/DDBJ databases">
        <title>Tropical sea cucumber genome reveals ecological adaptation and Cuvierian tubules defense mechanism.</title>
        <authorList>
            <person name="Chen T."/>
        </authorList>
    </citation>
    <scope>NUCLEOTIDE SEQUENCE</scope>
    <source>
        <strain evidence="7">Nanhai2018</strain>
        <tissue evidence="7">Muscle</tissue>
    </source>
</reference>
<evidence type="ECO:0000259" key="6">
    <source>
        <dbReference type="PROSITE" id="PS51034"/>
    </source>
</evidence>
<keyword evidence="1 4" id="KW-0732">Signal</keyword>
<dbReference type="AlphaFoldDB" id="A0A9Q1BLN7"/>
<dbReference type="InterPro" id="IPR055356">
    <property type="entry name" value="ZP-N"/>
</dbReference>
<dbReference type="Gene3D" id="2.60.40.4100">
    <property type="entry name" value="Zona pellucida, ZP-C domain"/>
    <property type="match status" value="1"/>
</dbReference>
<evidence type="ECO:0000313" key="8">
    <source>
        <dbReference type="Proteomes" id="UP001152320"/>
    </source>
</evidence>
<dbReference type="SMART" id="SM00241">
    <property type="entry name" value="ZP"/>
    <property type="match status" value="1"/>
</dbReference>
<dbReference type="Pfam" id="PF00100">
    <property type="entry name" value="Zona_pellucida"/>
    <property type="match status" value="1"/>
</dbReference>
<dbReference type="InterPro" id="IPR055355">
    <property type="entry name" value="ZP-C"/>
</dbReference>
<feature type="domain" description="ZP" evidence="6">
    <location>
        <begin position="170"/>
        <end position="411"/>
    </location>
</feature>
<keyword evidence="2" id="KW-1015">Disulfide bond</keyword>
<dbReference type="SMART" id="SM00032">
    <property type="entry name" value="CCP"/>
    <property type="match status" value="1"/>
</dbReference>
<dbReference type="CDD" id="cd00033">
    <property type="entry name" value="CCP"/>
    <property type="match status" value="1"/>
</dbReference>